<evidence type="ECO:0000313" key="12">
    <source>
        <dbReference type="EMBL" id="TDG68194.1"/>
    </source>
</evidence>
<dbReference type="InterPro" id="IPR014721">
    <property type="entry name" value="Ribsml_uS5_D2-typ_fold_subgr"/>
</dbReference>
<dbReference type="PANTHER" id="PTHR43290:SF2">
    <property type="entry name" value="MEVALONATE KINASE"/>
    <property type="match status" value="1"/>
</dbReference>
<dbReference type="GO" id="GO:0004496">
    <property type="term" value="F:mevalonate kinase activity"/>
    <property type="evidence" value="ECO:0007669"/>
    <property type="project" value="InterPro"/>
</dbReference>
<keyword evidence="2" id="KW-0444">Lipid biosynthesis</keyword>
<name>A0A4R5N9K1_9LACO</name>
<evidence type="ECO:0000256" key="6">
    <source>
        <dbReference type="ARBA" id="ARBA00022840"/>
    </source>
</evidence>
<dbReference type="InterPro" id="IPR006205">
    <property type="entry name" value="Mev_gal_kin"/>
</dbReference>
<dbReference type="NCBIfam" id="TIGR00549">
    <property type="entry name" value="mevalon_kin"/>
    <property type="match status" value="1"/>
</dbReference>
<evidence type="ECO:0000313" key="13">
    <source>
        <dbReference type="Proteomes" id="UP000295681"/>
    </source>
</evidence>
<keyword evidence="1" id="KW-0963">Cytoplasm</keyword>
<evidence type="ECO:0000256" key="4">
    <source>
        <dbReference type="ARBA" id="ARBA00022741"/>
    </source>
</evidence>
<reference evidence="12 13" key="1">
    <citation type="journal article" date="2019" name="Appl. Microbiol. Biotechnol.">
        <title>Uncovering carbohydrate metabolism through a genotype-phenotype association study of 56 lactic acid bacteria genomes.</title>
        <authorList>
            <person name="Buron-Moles G."/>
            <person name="Chailyan A."/>
            <person name="Dolejs I."/>
            <person name="Forster J."/>
            <person name="Miks M.H."/>
        </authorList>
    </citation>
    <scope>NUCLEOTIDE SEQUENCE [LARGE SCALE GENOMIC DNA]</scope>
    <source>
        <strain evidence="12 13">ATCC 700006</strain>
    </source>
</reference>
<feature type="domain" description="GHMP kinase C-terminal" evidence="11">
    <location>
        <begin position="224"/>
        <end position="302"/>
    </location>
</feature>
<evidence type="ECO:0000259" key="11">
    <source>
        <dbReference type="Pfam" id="PF08544"/>
    </source>
</evidence>
<evidence type="ECO:0000256" key="3">
    <source>
        <dbReference type="ARBA" id="ARBA00022679"/>
    </source>
</evidence>
<accession>A0A4R5N9K1</accession>
<dbReference type="GO" id="GO:0019287">
    <property type="term" value="P:isopentenyl diphosphate biosynthetic process, mevalonate pathway"/>
    <property type="evidence" value="ECO:0007669"/>
    <property type="project" value="UniProtKB-UniPathway"/>
</dbReference>
<dbReference type="InterPro" id="IPR013750">
    <property type="entry name" value="GHMP_kinase_C_dom"/>
</dbReference>
<dbReference type="PANTHER" id="PTHR43290">
    <property type="entry name" value="MEVALONATE KINASE"/>
    <property type="match status" value="1"/>
</dbReference>
<dbReference type="AlphaFoldDB" id="A0A4R5N9K1"/>
<dbReference type="SUPFAM" id="SSF54211">
    <property type="entry name" value="Ribosomal protein S5 domain 2-like"/>
    <property type="match status" value="1"/>
</dbReference>
<sequence>MISQMIGVGTSHAKVILIGEHAVVYGQPAIAMPLPNLTVTATLRPAFRGQVLDGNHFHGELNEIGANIEGLRQLILRLLDKFGVPDMTFTLSIETNIPQERGLGASAALATAVTKAFFNYFNTGLSETERTYFTDIEETITHGSPSGLDAATVHATNPVWFVKNKIMQSFDMHLSGTLVIADTGIHGQTIRAISVIKEQLKINFDETYAQIEHLGSLSDEVRLALVNNQPAYLGELFSEAHRTLRSLGVSHPRLDKLVTAAINAGALGAKLTGAGVGGAMFALAKNNNDAITIANALNAAGAQNTWIQPLS</sequence>
<protein>
    <recommendedName>
        <fullName evidence="14">Mevalonate kinase</fullName>
    </recommendedName>
</protein>
<evidence type="ECO:0000256" key="7">
    <source>
        <dbReference type="ARBA" id="ARBA00022842"/>
    </source>
</evidence>
<keyword evidence="5" id="KW-0418">Kinase</keyword>
<keyword evidence="7" id="KW-0460">Magnesium</keyword>
<gene>
    <name evidence="12" type="ORF">C5L23_000500</name>
</gene>
<dbReference type="Gene3D" id="3.30.230.10">
    <property type="match status" value="1"/>
</dbReference>
<dbReference type="EMBL" id="PUFI01000014">
    <property type="protein sequence ID" value="TDG68194.1"/>
    <property type="molecule type" value="Genomic_DNA"/>
</dbReference>
<keyword evidence="6" id="KW-0067">ATP-binding</keyword>
<dbReference type="Gene3D" id="3.30.70.890">
    <property type="entry name" value="GHMP kinase, C-terminal domain"/>
    <property type="match status" value="1"/>
</dbReference>
<evidence type="ECO:0000256" key="8">
    <source>
        <dbReference type="ARBA" id="ARBA00023098"/>
    </source>
</evidence>
<dbReference type="RefSeq" id="WP_010007621.1">
    <property type="nucleotide sequence ID" value="NZ_JAGYGP010000001.1"/>
</dbReference>
<keyword evidence="4" id="KW-0547">Nucleotide-binding</keyword>
<comment type="caution">
    <text evidence="12">The sequence shown here is derived from an EMBL/GenBank/DDBJ whole genome shotgun (WGS) entry which is preliminary data.</text>
</comment>
<dbReference type="InterPro" id="IPR036554">
    <property type="entry name" value="GHMP_kinase_C_sf"/>
</dbReference>
<evidence type="ECO:0000256" key="1">
    <source>
        <dbReference type="ARBA" id="ARBA00022490"/>
    </source>
</evidence>
<keyword evidence="13" id="KW-1185">Reference proteome</keyword>
<dbReference type="STRING" id="907931.GCA_000165675_00820"/>
<dbReference type="InterPro" id="IPR020568">
    <property type="entry name" value="Ribosomal_Su5_D2-typ_SF"/>
</dbReference>
<evidence type="ECO:0008006" key="14">
    <source>
        <dbReference type="Google" id="ProtNLM"/>
    </source>
</evidence>
<dbReference type="Pfam" id="PF08544">
    <property type="entry name" value="GHMP_kinases_C"/>
    <property type="match status" value="1"/>
</dbReference>
<keyword evidence="8" id="KW-0443">Lipid metabolism</keyword>
<dbReference type="GO" id="GO:0005829">
    <property type="term" value="C:cytosol"/>
    <property type="evidence" value="ECO:0007669"/>
    <property type="project" value="TreeGrafter"/>
</dbReference>
<dbReference type="Pfam" id="PF00288">
    <property type="entry name" value="GHMP_kinases_N"/>
    <property type="match status" value="1"/>
</dbReference>
<comment type="pathway">
    <text evidence="9">Isoprenoid biosynthesis; isopentenyl diphosphate biosynthesis via mevalonate pathway; isopentenyl diphosphate from (R)-mevalonate: step 1/3.</text>
</comment>
<organism evidence="12 13">
    <name type="scientific">Leuconostoc fallax</name>
    <dbReference type="NCBI Taxonomy" id="1251"/>
    <lineage>
        <taxon>Bacteria</taxon>
        <taxon>Bacillati</taxon>
        <taxon>Bacillota</taxon>
        <taxon>Bacilli</taxon>
        <taxon>Lactobacillales</taxon>
        <taxon>Lactobacillaceae</taxon>
        <taxon>Leuconostoc</taxon>
    </lineage>
</organism>
<dbReference type="PRINTS" id="PR00959">
    <property type="entry name" value="MEVGALKINASE"/>
</dbReference>
<proteinExistence type="predicted"/>
<dbReference type="UniPathway" id="UPA00057">
    <property type="reaction ID" value="UER00098"/>
</dbReference>
<feature type="domain" description="GHMP kinase N-terminal" evidence="10">
    <location>
        <begin position="74"/>
        <end position="151"/>
    </location>
</feature>
<dbReference type="SUPFAM" id="SSF55060">
    <property type="entry name" value="GHMP Kinase, C-terminal domain"/>
    <property type="match status" value="1"/>
</dbReference>
<evidence type="ECO:0000259" key="10">
    <source>
        <dbReference type="Pfam" id="PF00288"/>
    </source>
</evidence>
<dbReference type="InterPro" id="IPR006204">
    <property type="entry name" value="GHMP_kinase_N_dom"/>
</dbReference>
<dbReference type="GO" id="GO:0005524">
    <property type="term" value="F:ATP binding"/>
    <property type="evidence" value="ECO:0007669"/>
    <property type="project" value="UniProtKB-KW"/>
</dbReference>
<keyword evidence="3" id="KW-0808">Transferase</keyword>
<evidence type="ECO:0000256" key="5">
    <source>
        <dbReference type="ARBA" id="ARBA00022777"/>
    </source>
</evidence>
<dbReference type="Proteomes" id="UP000295681">
    <property type="component" value="Unassembled WGS sequence"/>
</dbReference>
<evidence type="ECO:0000256" key="9">
    <source>
        <dbReference type="ARBA" id="ARBA00029438"/>
    </source>
</evidence>
<evidence type="ECO:0000256" key="2">
    <source>
        <dbReference type="ARBA" id="ARBA00022516"/>
    </source>
</evidence>